<feature type="transmembrane region" description="Helical" evidence="7">
    <location>
        <begin position="373"/>
        <end position="394"/>
    </location>
</feature>
<proteinExistence type="inferred from homology"/>
<gene>
    <name evidence="9" type="ORF">LptCag_1591</name>
</gene>
<evidence type="ECO:0000313" key="9">
    <source>
        <dbReference type="EMBL" id="KGA93881.1"/>
    </source>
</evidence>
<dbReference type="InterPro" id="IPR042094">
    <property type="entry name" value="T2SS_GspF_sf"/>
</dbReference>
<feature type="transmembrane region" description="Helical" evidence="7">
    <location>
        <begin position="168"/>
        <end position="190"/>
    </location>
</feature>
<protein>
    <submittedName>
        <fullName evidence="9">Putative type 4 fimbrial assembly protein (PilC)</fullName>
    </submittedName>
</protein>
<evidence type="ECO:0000256" key="5">
    <source>
        <dbReference type="ARBA" id="ARBA00022989"/>
    </source>
</evidence>
<keyword evidence="4 7" id="KW-0812">Transmembrane</keyword>
<evidence type="ECO:0000256" key="7">
    <source>
        <dbReference type="SAM" id="Phobius"/>
    </source>
</evidence>
<name>A0A094YKX5_9BACT</name>
<comment type="subcellular location">
    <subcellularLocation>
        <location evidence="1">Cell membrane</location>
        <topology evidence="1">Multi-pass membrane protein</topology>
    </subcellularLocation>
</comment>
<organism evidence="9 10">
    <name type="scientific">Leptospirillum ferriphilum</name>
    <dbReference type="NCBI Taxonomy" id="178606"/>
    <lineage>
        <taxon>Bacteria</taxon>
        <taxon>Pseudomonadati</taxon>
        <taxon>Nitrospirota</taxon>
        <taxon>Nitrospiria</taxon>
        <taxon>Nitrospirales</taxon>
        <taxon>Nitrospiraceae</taxon>
        <taxon>Leptospirillum</taxon>
    </lineage>
</organism>
<dbReference type="RefSeq" id="WP_036082559.1">
    <property type="nucleotide sequence ID" value="NZ_JPGK01000005.1"/>
</dbReference>
<dbReference type="InterPro" id="IPR003004">
    <property type="entry name" value="GspF/PilC"/>
</dbReference>
<dbReference type="Proteomes" id="UP000029452">
    <property type="component" value="Unassembled WGS sequence"/>
</dbReference>
<feature type="domain" description="Type II secretion system protein GspF" evidence="8">
    <location>
        <begin position="282"/>
        <end position="395"/>
    </location>
</feature>
<evidence type="ECO:0000256" key="1">
    <source>
        <dbReference type="ARBA" id="ARBA00004651"/>
    </source>
</evidence>
<evidence type="ECO:0000256" key="3">
    <source>
        <dbReference type="ARBA" id="ARBA00022475"/>
    </source>
</evidence>
<dbReference type="PANTHER" id="PTHR30012:SF0">
    <property type="entry name" value="TYPE II SECRETION SYSTEM PROTEIN F-RELATED"/>
    <property type="match status" value="1"/>
</dbReference>
<feature type="transmembrane region" description="Helical" evidence="7">
    <location>
        <begin position="224"/>
        <end position="246"/>
    </location>
</feature>
<comment type="similarity">
    <text evidence="2">Belongs to the GSP F family.</text>
</comment>
<dbReference type="Gene3D" id="1.20.81.30">
    <property type="entry name" value="Type II secretion system (T2SS), domain F"/>
    <property type="match status" value="1"/>
</dbReference>
<dbReference type="OrthoDB" id="9805682at2"/>
<evidence type="ECO:0000256" key="2">
    <source>
        <dbReference type="ARBA" id="ARBA00005745"/>
    </source>
</evidence>
<keyword evidence="6 7" id="KW-0472">Membrane</keyword>
<keyword evidence="3" id="KW-1003">Cell membrane</keyword>
<comment type="caution">
    <text evidence="9">The sequence shown here is derived from an EMBL/GenBank/DDBJ whole genome shotgun (WGS) entry which is preliminary data.</text>
</comment>
<evidence type="ECO:0000256" key="6">
    <source>
        <dbReference type="ARBA" id="ARBA00023136"/>
    </source>
</evidence>
<dbReference type="EMBL" id="JPGK01000005">
    <property type="protein sequence ID" value="KGA93881.1"/>
    <property type="molecule type" value="Genomic_DNA"/>
</dbReference>
<evidence type="ECO:0000313" key="10">
    <source>
        <dbReference type="Proteomes" id="UP000029452"/>
    </source>
</evidence>
<evidence type="ECO:0000259" key="8">
    <source>
        <dbReference type="Pfam" id="PF00482"/>
    </source>
</evidence>
<dbReference type="PATRIC" id="fig|178606.4.peg.1597"/>
<dbReference type="AlphaFoldDB" id="A0A094YKX5"/>
<evidence type="ECO:0000256" key="4">
    <source>
        <dbReference type="ARBA" id="ARBA00022692"/>
    </source>
</evidence>
<dbReference type="PANTHER" id="PTHR30012">
    <property type="entry name" value="GENERAL SECRETION PATHWAY PROTEIN"/>
    <property type="match status" value="1"/>
</dbReference>
<sequence>MEASFQYMIDIGGNKKEGNVLATSTYDAVLFLRSRFPDGRILSLRKEWLKSLKIMLTKSGTMKESDGADLARKYSLFFNAGLDPLDTTRILKKGMRKSGKIARLTTIEKSLEQASPFWRSLQDAGFPKDMIPLIRTGEANASMPQILMSVSGLLEQRSKVMSDIRKNLLSPIFSITMVMLSLYTLVFWIIPGFSETFQDLPGIHIPRWEQALYGADAWVVKHDFFVFSLFALLVSTSGLLMTIDSVRKTVVRFIRRFFPPLDDLLRLKIGYRFVVGYRINESAGLSPVEAISSMTIGSSGEESVIYRHIERSIRERQTTLSEAIRRSGAFPDNLPEWLDPAERNARLGEEMGRIEMVYHEMIREKIEFFKGSIKPVTTILVGGLVLFGFAAMWIPLFGMIENLMTGGVAIQH</sequence>
<accession>A0A094YKX5</accession>
<dbReference type="GO" id="GO:0005886">
    <property type="term" value="C:plasma membrane"/>
    <property type="evidence" value="ECO:0007669"/>
    <property type="project" value="UniProtKB-SubCell"/>
</dbReference>
<reference evidence="9 10" key="1">
    <citation type="submission" date="2014-06" db="EMBL/GenBank/DDBJ databases">
        <title>Draft genome sequence of iron oxidizing acidophile Leptospirillum ferriphilum DSM14647.</title>
        <authorList>
            <person name="Cardenas J.P."/>
            <person name="Lazcano M."/>
            <person name="Ossandon F.J."/>
            <person name="Corbett M."/>
            <person name="Holmes D.S."/>
            <person name="Watkin E."/>
        </authorList>
    </citation>
    <scope>NUCLEOTIDE SEQUENCE [LARGE SCALE GENOMIC DNA]</scope>
    <source>
        <strain evidence="9 10">DSM 14647</strain>
    </source>
</reference>
<dbReference type="Pfam" id="PF00482">
    <property type="entry name" value="T2SSF"/>
    <property type="match status" value="2"/>
</dbReference>
<feature type="domain" description="Type II secretion system protein GspF" evidence="8">
    <location>
        <begin position="72"/>
        <end position="191"/>
    </location>
</feature>
<keyword evidence="5 7" id="KW-1133">Transmembrane helix</keyword>
<dbReference type="InterPro" id="IPR018076">
    <property type="entry name" value="T2SS_GspF_dom"/>
</dbReference>